<dbReference type="Proteomes" id="UP001271007">
    <property type="component" value="Unassembled WGS sequence"/>
</dbReference>
<accession>A0AAJ0DNJ9</accession>
<feature type="domain" description="Cupin type-2" evidence="1">
    <location>
        <begin position="79"/>
        <end position="135"/>
    </location>
</feature>
<dbReference type="EMBL" id="JAWDJX010000014">
    <property type="protein sequence ID" value="KAK3053881.1"/>
    <property type="molecule type" value="Genomic_DNA"/>
</dbReference>
<name>A0AAJ0DNJ9_9PEZI</name>
<reference evidence="2" key="1">
    <citation type="submission" date="2023-04" db="EMBL/GenBank/DDBJ databases">
        <title>Black Yeasts Isolated from many extreme environments.</title>
        <authorList>
            <person name="Coleine C."/>
            <person name="Stajich J.E."/>
            <person name="Selbmann L."/>
        </authorList>
    </citation>
    <scope>NUCLEOTIDE SEQUENCE</scope>
    <source>
        <strain evidence="2">CCFEE 5312</strain>
    </source>
</reference>
<gene>
    <name evidence="2" type="ORF">LTR09_005161</name>
</gene>
<organism evidence="2 3">
    <name type="scientific">Extremus antarcticus</name>
    <dbReference type="NCBI Taxonomy" id="702011"/>
    <lineage>
        <taxon>Eukaryota</taxon>
        <taxon>Fungi</taxon>
        <taxon>Dikarya</taxon>
        <taxon>Ascomycota</taxon>
        <taxon>Pezizomycotina</taxon>
        <taxon>Dothideomycetes</taxon>
        <taxon>Dothideomycetidae</taxon>
        <taxon>Mycosphaerellales</taxon>
        <taxon>Extremaceae</taxon>
        <taxon>Extremus</taxon>
    </lineage>
</organism>
<proteinExistence type="predicted"/>
<dbReference type="Gene3D" id="2.60.120.10">
    <property type="entry name" value="Jelly Rolls"/>
    <property type="match status" value="1"/>
</dbReference>
<evidence type="ECO:0000259" key="1">
    <source>
        <dbReference type="Pfam" id="PF07883"/>
    </source>
</evidence>
<evidence type="ECO:0000313" key="2">
    <source>
        <dbReference type="EMBL" id="KAK3053881.1"/>
    </source>
</evidence>
<dbReference type="SUPFAM" id="SSF51182">
    <property type="entry name" value="RmlC-like cupins"/>
    <property type="match status" value="1"/>
</dbReference>
<dbReference type="InterPro" id="IPR011051">
    <property type="entry name" value="RmlC_Cupin_sf"/>
</dbReference>
<keyword evidence="3" id="KW-1185">Reference proteome</keyword>
<evidence type="ECO:0000313" key="3">
    <source>
        <dbReference type="Proteomes" id="UP001271007"/>
    </source>
</evidence>
<protein>
    <recommendedName>
        <fullName evidence="1">Cupin type-2 domain-containing protein</fullName>
    </recommendedName>
</protein>
<dbReference type="Pfam" id="PF07883">
    <property type="entry name" value="Cupin_2"/>
    <property type="match status" value="1"/>
</dbReference>
<sequence>MGGLFQQLHVPRSQVAADNPVLYDDGRAVLEFYTPSHEYHGKQVVPVGNKWSDGTRSVGDTPRGRETYLTRNQFMAPIAHYHLLQTESFYVESGRGLWYLKGKTIELKAGDIIQVPRCHWHTFENHPDSEEPLSILYRYDSQRFVMEEKFFRNTLTYMWDCKRANVDPCPFQLCLFLSNCWMPGGLVPFPGDYASCAVNAIMMWVFAFIAKYLYGYKSSYPEYWDEEVFKKRIAPESKKSA</sequence>
<dbReference type="AlphaFoldDB" id="A0AAJ0DNJ9"/>
<dbReference type="InterPro" id="IPR013096">
    <property type="entry name" value="Cupin_2"/>
</dbReference>
<dbReference type="InterPro" id="IPR014710">
    <property type="entry name" value="RmlC-like_jellyroll"/>
</dbReference>
<dbReference type="CDD" id="cd02208">
    <property type="entry name" value="cupin_RmlC-like"/>
    <property type="match status" value="1"/>
</dbReference>
<comment type="caution">
    <text evidence="2">The sequence shown here is derived from an EMBL/GenBank/DDBJ whole genome shotgun (WGS) entry which is preliminary data.</text>
</comment>